<dbReference type="GO" id="GO:0071555">
    <property type="term" value="P:cell wall organization"/>
    <property type="evidence" value="ECO:0007669"/>
    <property type="project" value="UniProtKB-UniRule"/>
</dbReference>
<protein>
    <recommendedName>
        <fullName evidence="7">L,D-TPase catalytic domain-containing protein</fullName>
    </recommendedName>
</protein>
<dbReference type="GO" id="GO:0071972">
    <property type="term" value="F:peptidoglycan L,D-transpeptidase activity"/>
    <property type="evidence" value="ECO:0007669"/>
    <property type="project" value="TreeGrafter"/>
</dbReference>
<dbReference type="GO" id="GO:0016740">
    <property type="term" value="F:transferase activity"/>
    <property type="evidence" value="ECO:0007669"/>
    <property type="project" value="UniProtKB-KW"/>
</dbReference>
<dbReference type="PROSITE" id="PS52029">
    <property type="entry name" value="LD_TPASE"/>
    <property type="match status" value="1"/>
</dbReference>
<keyword evidence="2" id="KW-0808">Transferase</keyword>
<keyword evidence="4 6" id="KW-0573">Peptidoglycan synthesis</keyword>
<keyword evidence="5 6" id="KW-0961">Cell wall biogenesis/degradation</keyword>
<dbReference type="GO" id="GO:0008360">
    <property type="term" value="P:regulation of cell shape"/>
    <property type="evidence" value="ECO:0007669"/>
    <property type="project" value="UniProtKB-UniRule"/>
</dbReference>
<proteinExistence type="predicted"/>
<feature type="active site" description="Proton donor/acceptor" evidence="6">
    <location>
        <position position="108"/>
    </location>
</feature>
<dbReference type="SUPFAM" id="SSF141523">
    <property type="entry name" value="L,D-transpeptidase catalytic domain-like"/>
    <property type="match status" value="1"/>
</dbReference>
<dbReference type="EMBL" id="MFJD01000001">
    <property type="protein sequence ID" value="OGG04790.1"/>
    <property type="molecule type" value="Genomic_DNA"/>
</dbReference>
<dbReference type="InterPro" id="IPR050979">
    <property type="entry name" value="LD-transpeptidase"/>
</dbReference>
<dbReference type="PANTHER" id="PTHR30582:SF2">
    <property type="entry name" value="L,D-TRANSPEPTIDASE YCIB-RELATED"/>
    <property type="match status" value="1"/>
</dbReference>
<dbReference type="CDD" id="cd16913">
    <property type="entry name" value="YkuD_like"/>
    <property type="match status" value="1"/>
</dbReference>
<gene>
    <name evidence="8" type="ORF">A2Z33_05760</name>
</gene>
<evidence type="ECO:0000256" key="1">
    <source>
        <dbReference type="ARBA" id="ARBA00004752"/>
    </source>
</evidence>
<evidence type="ECO:0000313" key="9">
    <source>
        <dbReference type="Proteomes" id="UP000178448"/>
    </source>
</evidence>
<dbReference type="AlphaFoldDB" id="A0A1F5YX65"/>
<comment type="caution">
    <text evidence="8">The sequence shown here is derived from an EMBL/GenBank/DDBJ whole genome shotgun (WGS) entry which is preliminary data.</text>
</comment>
<feature type="active site" description="Nucleophile" evidence="6">
    <location>
        <position position="124"/>
    </location>
</feature>
<evidence type="ECO:0000256" key="2">
    <source>
        <dbReference type="ARBA" id="ARBA00022679"/>
    </source>
</evidence>
<dbReference type="UniPathway" id="UPA00219"/>
<name>A0A1F5YX65_9BACT</name>
<dbReference type="Pfam" id="PF03734">
    <property type="entry name" value="YkuD"/>
    <property type="match status" value="1"/>
</dbReference>
<evidence type="ECO:0000256" key="4">
    <source>
        <dbReference type="ARBA" id="ARBA00022984"/>
    </source>
</evidence>
<evidence type="ECO:0000313" key="8">
    <source>
        <dbReference type="EMBL" id="OGG04790.1"/>
    </source>
</evidence>
<evidence type="ECO:0000256" key="6">
    <source>
        <dbReference type="PROSITE-ProRule" id="PRU01373"/>
    </source>
</evidence>
<evidence type="ECO:0000256" key="5">
    <source>
        <dbReference type="ARBA" id="ARBA00023316"/>
    </source>
</evidence>
<dbReference type="PANTHER" id="PTHR30582">
    <property type="entry name" value="L,D-TRANSPEPTIDASE"/>
    <property type="match status" value="1"/>
</dbReference>
<reference evidence="8 9" key="1">
    <citation type="journal article" date="2016" name="Nat. Commun.">
        <title>Thousands of microbial genomes shed light on interconnected biogeochemical processes in an aquifer system.</title>
        <authorList>
            <person name="Anantharaman K."/>
            <person name="Brown C.T."/>
            <person name="Hug L.A."/>
            <person name="Sharon I."/>
            <person name="Castelle C.J."/>
            <person name="Probst A.J."/>
            <person name="Thomas B.C."/>
            <person name="Singh A."/>
            <person name="Wilkins M.J."/>
            <person name="Karaoz U."/>
            <person name="Brodie E.L."/>
            <person name="Williams K.H."/>
            <person name="Hubbard S.S."/>
            <person name="Banfield J.F."/>
        </authorList>
    </citation>
    <scope>NUCLEOTIDE SEQUENCE [LARGE SCALE GENOMIC DNA]</scope>
</reference>
<organism evidence="8 9">
    <name type="scientific">Candidatus Gottesmanbacteria bacterium RBG_16_52_11</name>
    <dbReference type="NCBI Taxonomy" id="1798374"/>
    <lineage>
        <taxon>Bacteria</taxon>
        <taxon>Candidatus Gottesmaniibacteriota</taxon>
    </lineage>
</organism>
<comment type="pathway">
    <text evidence="1 6">Cell wall biogenesis; peptidoglycan biosynthesis.</text>
</comment>
<accession>A0A1F5YX65</accession>
<evidence type="ECO:0000256" key="3">
    <source>
        <dbReference type="ARBA" id="ARBA00022960"/>
    </source>
</evidence>
<dbReference type="GO" id="GO:0018104">
    <property type="term" value="P:peptidoglycan-protein cross-linking"/>
    <property type="evidence" value="ECO:0007669"/>
    <property type="project" value="TreeGrafter"/>
</dbReference>
<dbReference type="InterPro" id="IPR005490">
    <property type="entry name" value="LD_TPept_cat_dom"/>
</dbReference>
<feature type="domain" description="L,D-TPase catalytic" evidence="7">
    <location>
        <begin position="23"/>
        <end position="163"/>
    </location>
</feature>
<dbReference type="GO" id="GO:0005576">
    <property type="term" value="C:extracellular region"/>
    <property type="evidence" value="ECO:0007669"/>
    <property type="project" value="TreeGrafter"/>
</dbReference>
<sequence length="169" mass="19212">MSSEYIPPPPLARILGVSSNSNKRIEVDLTNQKLYAFEDNNKIYDFPISSGLYGRTPTGEFNIWIKLRYTRMQGGSRVLHTYYNLPNVPFTMYFANDQIPQSRGYGIHGAYWHNNFGHPMSHGCINMRIADAEKIYYWSEPNLNGKSSLRATEDNPGTHIIIYGTAPAS</sequence>
<dbReference type="InterPro" id="IPR038063">
    <property type="entry name" value="Transpep_catalytic_dom"/>
</dbReference>
<dbReference type="STRING" id="1798374.A2Z33_05760"/>
<evidence type="ECO:0000259" key="7">
    <source>
        <dbReference type="PROSITE" id="PS52029"/>
    </source>
</evidence>
<dbReference type="Proteomes" id="UP000178448">
    <property type="component" value="Unassembled WGS sequence"/>
</dbReference>
<keyword evidence="3 6" id="KW-0133">Cell shape</keyword>
<dbReference type="Gene3D" id="2.40.440.10">
    <property type="entry name" value="L,D-transpeptidase catalytic domain-like"/>
    <property type="match status" value="1"/>
</dbReference>